<dbReference type="Gene3D" id="2.130.10.10">
    <property type="entry name" value="YVTN repeat-like/Quinoprotein amine dehydrogenase"/>
    <property type="match status" value="2"/>
</dbReference>
<reference evidence="5 6" key="1">
    <citation type="journal article" date="2018" name="Evol. Lett.">
        <title>Horizontal gene cluster transfer increased hallucinogenic mushroom diversity.</title>
        <authorList>
            <person name="Reynolds H.T."/>
            <person name="Vijayakumar V."/>
            <person name="Gluck-Thaler E."/>
            <person name="Korotkin H.B."/>
            <person name="Matheny P.B."/>
            <person name="Slot J.C."/>
        </authorList>
    </citation>
    <scope>NUCLEOTIDE SEQUENCE [LARGE SCALE GENOMIC DNA]</scope>
    <source>
        <strain evidence="5 6">2629</strain>
    </source>
</reference>
<name>A0A409W4W1_9AGAR</name>
<dbReference type="STRING" id="181874.A0A409W4W1"/>
<accession>A0A409W4W1</accession>
<evidence type="ECO:0000256" key="3">
    <source>
        <dbReference type="PROSITE-ProRule" id="PRU00221"/>
    </source>
</evidence>
<comment type="caution">
    <text evidence="5">The sequence shown here is derived from an EMBL/GenBank/DDBJ whole genome shotgun (WGS) entry which is preliminary data.</text>
</comment>
<dbReference type="PANTHER" id="PTHR22889">
    <property type="entry name" value="WD REPEAT-CONTAINING PROTEIN 89"/>
    <property type="match status" value="1"/>
</dbReference>
<dbReference type="EMBL" id="NHTK01005813">
    <property type="protein sequence ID" value="PPQ73505.1"/>
    <property type="molecule type" value="Genomic_DNA"/>
</dbReference>
<dbReference type="OrthoDB" id="25131at2759"/>
<dbReference type="AlphaFoldDB" id="A0A409W4W1"/>
<dbReference type="PROSITE" id="PS00678">
    <property type="entry name" value="WD_REPEATS_1"/>
    <property type="match status" value="1"/>
</dbReference>
<dbReference type="PROSITE" id="PS50082">
    <property type="entry name" value="WD_REPEATS_2"/>
    <property type="match status" value="2"/>
</dbReference>
<organism evidence="5 6">
    <name type="scientific">Panaeolus cyanescens</name>
    <dbReference type="NCBI Taxonomy" id="181874"/>
    <lineage>
        <taxon>Eukaryota</taxon>
        <taxon>Fungi</taxon>
        <taxon>Dikarya</taxon>
        <taxon>Basidiomycota</taxon>
        <taxon>Agaricomycotina</taxon>
        <taxon>Agaricomycetes</taxon>
        <taxon>Agaricomycetidae</taxon>
        <taxon>Agaricales</taxon>
        <taxon>Agaricineae</taxon>
        <taxon>Galeropsidaceae</taxon>
        <taxon>Panaeolus</taxon>
    </lineage>
</organism>
<feature type="repeat" description="WD" evidence="3">
    <location>
        <begin position="95"/>
        <end position="108"/>
    </location>
</feature>
<gene>
    <name evidence="5" type="ORF">CVT24_007651</name>
</gene>
<dbReference type="PANTHER" id="PTHR22889:SF0">
    <property type="entry name" value="WD REPEAT-CONTAINING PROTEIN 89"/>
    <property type="match status" value="1"/>
</dbReference>
<evidence type="ECO:0008006" key="7">
    <source>
        <dbReference type="Google" id="ProtNLM"/>
    </source>
</evidence>
<dbReference type="SUPFAM" id="SSF50978">
    <property type="entry name" value="WD40 repeat-like"/>
    <property type="match status" value="1"/>
</dbReference>
<dbReference type="InParanoid" id="A0A409W4W1"/>
<dbReference type="PROSITE" id="PS50294">
    <property type="entry name" value="WD_REPEATS_REGION"/>
    <property type="match status" value="1"/>
</dbReference>
<evidence type="ECO:0000313" key="5">
    <source>
        <dbReference type="EMBL" id="PPQ73505.1"/>
    </source>
</evidence>
<dbReference type="SMART" id="SM00320">
    <property type="entry name" value="WD40"/>
    <property type="match status" value="3"/>
</dbReference>
<evidence type="ECO:0000256" key="4">
    <source>
        <dbReference type="SAM" id="MobiDB-lite"/>
    </source>
</evidence>
<dbReference type="FunCoup" id="A0A409W4W1">
    <property type="interactions" value="263"/>
</dbReference>
<proteinExistence type="predicted"/>
<dbReference type="InterPro" id="IPR001680">
    <property type="entry name" value="WD40_rpt"/>
</dbReference>
<dbReference type="InterPro" id="IPR039328">
    <property type="entry name" value="WDR89"/>
</dbReference>
<evidence type="ECO:0000313" key="6">
    <source>
        <dbReference type="Proteomes" id="UP000284842"/>
    </source>
</evidence>
<feature type="region of interest" description="Disordered" evidence="4">
    <location>
        <begin position="362"/>
        <end position="407"/>
    </location>
</feature>
<protein>
    <recommendedName>
        <fullName evidence="7">WD40 repeat-like protein</fullName>
    </recommendedName>
</protein>
<dbReference type="InterPro" id="IPR015943">
    <property type="entry name" value="WD40/YVTN_repeat-like_dom_sf"/>
</dbReference>
<feature type="repeat" description="WD" evidence="3">
    <location>
        <begin position="323"/>
        <end position="356"/>
    </location>
</feature>
<dbReference type="InterPro" id="IPR036322">
    <property type="entry name" value="WD40_repeat_dom_sf"/>
</dbReference>
<keyword evidence="2" id="KW-0677">Repeat</keyword>
<sequence length="407" mass="44095">MEERQCNLFESPGFSEQASSLRSWKPPASVAEAPYILSIANLASHYITSTSATSNNLDIFDKSTLQKIQTLQGHNGGITSAHSIDSVGGVVRNCIASSGRDGSVKVWDERSVTNLGQDRALLCCDVSADGMTVAAGTELKGEDAFILYWDPRQPAAPLRTHSSTHSDDITTVSFSPSSYGQQVLLSGSSDGLVSISNPSEDDEDEAPLNVGNFGCSVSQAGWIHGAQPGQAAIWAASDMETFNVYPDHCLPQAERLLNLDIRSPVLHQRRTWVTDYLITAHCSPSSEPKLSVFTGSNEGDIALISNANPSTAEAPWYLHRLWTQGHTGVVRSLLYDEQNQKIISGGEDGILKSWNMTPLDPTSLYQAQSDGDVDMDVDETLGSPSSKGRKRDFDMDDEGRGKRARKK</sequence>
<dbReference type="InterPro" id="IPR019775">
    <property type="entry name" value="WD40_repeat_CS"/>
</dbReference>
<evidence type="ECO:0000256" key="1">
    <source>
        <dbReference type="ARBA" id="ARBA00022574"/>
    </source>
</evidence>
<dbReference type="Proteomes" id="UP000284842">
    <property type="component" value="Unassembled WGS sequence"/>
</dbReference>
<dbReference type="Pfam" id="PF00400">
    <property type="entry name" value="WD40"/>
    <property type="match status" value="3"/>
</dbReference>
<keyword evidence="1 3" id="KW-0853">WD repeat</keyword>
<keyword evidence="6" id="KW-1185">Reference proteome</keyword>
<evidence type="ECO:0000256" key="2">
    <source>
        <dbReference type="ARBA" id="ARBA00022737"/>
    </source>
</evidence>